<sequence length="102" mass="11930">MRVWIYSNKANPHSIIHIGLDRNCGNLFRNAEKTYNVAEVTKICDNAIVFKTSEEKDNSYWINYYVGSQNKNEILKKIQNDDCLINWLKSKKLVTTFDFCSC</sequence>
<evidence type="ECO:0000313" key="2">
    <source>
        <dbReference type="Proteomes" id="UP000003288"/>
    </source>
</evidence>
<accession>A0AAI9F1Q4</accession>
<comment type="caution">
    <text evidence="1">The sequence shown here is derived from an EMBL/GenBank/DDBJ whole genome shotgun (WGS) entry which is preliminary data.</text>
</comment>
<name>A0AAI9F1Q4_9BACT</name>
<protein>
    <submittedName>
        <fullName evidence="1">Uncharacterized protein</fullName>
    </submittedName>
</protein>
<evidence type="ECO:0000313" key="1">
    <source>
        <dbReference type="EMBL" id="EDM22955.1"/>
    </source>
</evidence>
<gene>
    <name evidence="1" type="ORF">CMTB2_05602</name>
</gene>
<dbReference type="RefSeq" id="WP_007475661.1">
    <property type="nucleotide sequence ID" value="NZ_ABCJ01000015.1"/>
</dbReference>
<dbReference type="Proteomes" id="UP000003288">
    <property type="component" value="Unassembled WGS sequence"/>
</dbReference>
<reference evidence="1 2" key="1">
    <citation type="journal article" date="2011" name="Stand. Genomic Sci.">
        <title>Draft genome sequence of Caminibacter mediatlanticus strain TB-2, an epsilonproteobacterium isolated from a deep-sea hydrothermal vent.</title>
        <authorList>
            <person name="Giovannelli D."/>
            <person name="Ferriera S."/>
            <person name="Johnson J."/>
            <person name="Kravitz S."/>
            <person name="Perez-Rodriguez I."/>
            <person name="Ricci J."/>
            <person name="O'Brien C."/>
            <person name="Voordeckers J.W."/>
            <person name="Bini E."/>
            <person name="Vetriani C."/>
        </authorList>
    </citation>
    <scope>NUCLEOTIDE SEQUENCE [LARGE SCALE GENOMIC DNA]</scope>
    <source>
        <strain evidence="1 2">TB-2</strain>
    </source>
</reference>
<organism evidence="1 2">
    <name type="scientific">Caminibacter mediatlanticus TB-2</name>
    <dbReference type="NCBI Taxonomy" id="391592"/>
    <lineage>
        <taxon>Bacteria</taxon>
        <taxon>Pseudomonadati</taxon>
        <taxon>Campylobacterota</taxon>
        <taxon>Epsilonproteobacteria</taxon>
        <taxon>Nautiliales</taxon>
        <taxon>Nautiliaceae</taxon>
        <taxon>Caminibacter</taxon>
    </lineage>
</organism>
<proteinExistence type="predicted"/>
<dbReference type="AlphaFoldDB" id="A0AAI9F1Q4"/>
<dbReference type="EMBL" id="ABCJ01000015">
    <property type="protein sequence ID" value="EDM22955.1"/>
    <property type="molecule type" value="Genomic_DNA"/>
</dbReference>